<dbReference type="GO" id="GO:0046872">
    <property type="term" value="F:metal ion binding"/>
    <property type="evidence" value="ECO:0007669"/>
    <property type="project" value="UniProtKB-KW"/>
</dbReference>
<dbReference type="EC" id="6.3.4.20" evidence="8"/>
<dbReference type="EMBL" id="LAZR01028515">
    <property type="protein sequence ID" value="KKL62363.1"/>
    <property type="molecule type" value="Genomic_DNA"/>
</dbReference>
<accession>A0A0F9DKY5</accession>
<proteinExistence type="inferred from homology"/>
<evidence type="ECO:0000256" key="3">
    <source>
        <dbReference type="ARBA" id="ARBA00022723"/>
    </source>
</evidence>
<keyword evidence="5" id="KW-0862">Zinc</keyword>
<keyword evidence="2" id="KW-0436">Ligase</keyword>
<keyword evidence="6" id="KW-0067">ATP-binding</keyword>
<dbReference type="PANTHER" id="PTHR42914">
    <property type="entry name" value="7-CYANO-7-DEAZAGUANINE SYNTHASE"/>
    <property type="match status" value="1"/>
</dbReference>
<evidence type="ECO:0000313" key="10">
    <source>
        <dbReference type="EMBL" id="KKL62363.1"/>
    </source>
</evidence>
<organism evidence="10">
    <name type="scientific">marine sediment metagenome</name>
    <dbReference type="NCBI Taxonomy" id="412755"/>
    <lineage>
        <taxon>unclassified sequences</taxon>
        <taxon>metagenomes</taxon>
        <taxon>ecological metagenomes</taxon>
    </lineage>
</organism>
<protein>
    <recommendedName>
        <fullName evidence="8">7-cyano-7-deazaguanine synthase</fullName>
        <ecNumber evidence="8">6.3.4.20</ecNumber>
    </recommendedName>
</protein>
<keyword evidence="4" id="KW-0547">Nucleotide-binding</keyword>
<keyword evidence="3" id="KW-0479">Metal-binding</keyword>
<evidence type="ECO:0000256" key="6">
    <source>
        <dbReference type="ARBA" id="ARBA00022840"/>
    </source>
</evidence>
<evidence type="ECO:0000256" key="1">
    <source>
        <dbReference type="ARBA" id="ARBA00005061"/>
    </source>
</evidence>
<feature type="non-terminal residue" evidence="10">
    <location>
        <position position="1"/>
    </location>
</feature>
<evidence type="ECO:0000256" key="9">
    <source>
        <dbReference type="ARBA" id="ARBA00047890"/>
    </source>
</evidence>
<comment type="catalytic activity">
    <reaction evidence="9">
        <text>7-carboxy-7-carbaguanine + NH4(+) + 2 ATP = 7-cyano-7-carbaguanine + 2 AMP + 2 diphosphate + 2 H(+)</text>
        <dbReference type="Rhea" id="RHEA:27982"/>
        <dbReference type="ChEBI" id="CHEBI:15378"/>
        <dbReference type="ChEBI" id="CHEBI:28938"/>
        <dbReference type="ChEBI" id="CHEBI:30616"/>
        <dbReference type="ChEBI" id="CHEBI:33019"/>
        <dbReference type="ChEBI" id="CHEBI:45075"/>
        <dbReference type="ChEBI" id="CHEBI:61036"/>
        <dbReference type="ChEBI" id="CHEBI:456215"/>
        <dbReference type="EC" id="6.3.4.20"/>
    </reaction>
</comment>
<dbReference type="GO" id="GO:0016874">
    <property type="term" value="F:ligase activity"/>
    <property type="evidence" value="ECO:0007669"/>
    <property type="project" value="UniProtKB-KW"/>
</dbReference>
<sequence length="100" mass="11261">FIKSIGETIGLGTDGEVELIEPFADKTKKELAKLGKEIGTPLELTWSCYKGQERPCLTCGTCLERTESFKLAGYPDPALSTLEWEQALQHLKKYTPQERR</sequence>
<evidence type="ECO:0000256" key="4">
    <source>
        <dbReference type="ARBA" id="ARBA00022741"/>
    </source>
</evidence>
<dbReference type="AlphaFoldDB" id="A0A0F9DKY5"/>
<comment type="pathway">
    <text evidence="1">Purine metabolism; 7-cyano-7-deazaguanine biosynthesis.</text>
</comment>
<dbReference type="InterPro" id="IPR018317">
    <property type="entry name" value="QueC"/>
</dbReference>
<dbReference type="SUPFAM" id="SSF52402">
    <property type="entry name" value="Adenine nucleotide alpha hydrolases-like"/>
    <property type="match status" value="1"/>
</dbReference>
<dbReference type="PANTHER" id="PTHR42914:SF1">
    <property type="entry name" value="7-CYANO-7-DEAZAGUANINE SYNTHASE"/>
    <property type="match status" value="1"/>
</dbReference>
<evidence type="ECO:0000256" key="7">
    <source>
        <dbReference type="ARBA" id="ARBA00037993"/>
    </source>
</evidence>
<evidence type="ECO:0000256" key="8">
    <source>
        <dbReference type="ARBA" id="ARBA00039149"/>
    </source>
</evidence>
<name>A0A0F9DKY5_9ZZZZ</name>
<evidence type="ECO:0000256" key="2">
    <source>
        <dbReference type="ARBA" id="ARBA00022598"/>
    </source>
</evidence>
<dbReference type="GO" id="GO:0005524">
    <property type="term" value="F:ATP binding"/>
    <property type="evidence" value="ECO:0007669"/>
    <property type="project" value="UniProtKB-KW"/>
</dbReference>
<dbReference type="Gene3D" id="3.40.50.620">
    <property type="entry name" value="HUPs"/>
    <property type="match status" value="1"/>
</dbReference>
<dbReference type="Pfam" id="PF06508">
    <property type="entry name" value="QueC"/>
    <property type="match status" value="1"/>
</dbReference>
<gene>
    <name evidence="10" type="ORF">LCGC14_2186010</name>
</gene>
<reference evidence="10" key="1">
    <citation type="journal article" date="2015" name="Nature">
        <title>Complex archaea that bridge the gap between prokaryotes and eukaryotes.</title>
        <authorList>
            <person name="Spang A."/>
            <person name="Saw J.H."/>
            <person name="Jorgensen S.L."/>
            <person name="Zaremba-Niedzwiedzka K."/>
            <person name="Martijn J."/>
            <person name="Lind A.E."/>
            <person name="van Eijk R."/>
            <person name="Schleper C."/>
            <person name="Guy L."/>
            <person name="Ettema T.J."/>
        </authorList>
    </citation>
    <scope>NUCLEOTIDE SEQUENCE</scope>
</reference>
<comment type="caution">
    <text evidence="10">The sequence shown here is derived from an EMBL/GenBank/DDBJ whole genome shotgun (WGS) entry which is preliminary data.</text>
</comment>
<evidence type="ECO:0000256" key="5">
    <source>
        <dbReference type="ARBA" id="ARBA00022833"/>
    </source>
</evidence>
<dbReference type="InterPro" id="IPR014729">
    <property type="entry name" value="Rossmann-like_a/b/a_fold"/>
</dbReference>
<comment type="similarity">
    <text evidence="7">Belongs to the QueC family.</text>
</comment>